<evidence type="ECO:0000313" key="3">
    <source>
        <dbReference type="EMBL" id="XCM83810.1"/>
    </source>
</evidence>
<keyword evidence="2" id="KW-0812">Transmembrane</keyword>
<name>A0AAU8K6Y3_9ACTN</name>
<feature type="region of interest" description="Disordered" evidence="1">
    <location>
        <begin position="1"/>
        <end position="23"/>
    </location>
</feature>
<dbReference type="Pfam" id="PF11303">
    <property type="entry name" value="DUF3105"/>
    <property type="match status" value="1"/>
</dbReference>
<sequence>MAAAPKEPSGGRHAKIEALRREERRHERRRRIIIWSTAGILAAALAGGGVWAASTAKDDGAKPESTAIAGVQTFGQLSQTHVQTPVTYSQTPPVGGDHNPVWLNCMGDVYTKPVPNENAVHSLEHGAVWISYNDKATPADVDTLSAKVKGGHHVFMSPYPTQPGTITLTAWSTQLTVDSASDPRVNAFLTQYVLGPQTPEPGAACTGGLTP</sequence>
<organism evidence="3">
    <name type="scientific">Kitasatospora camelliae</name>
    <dbReference type="NCBI Taxonomy" id="3156397"/>
    <lineage>
        <taxon>Bacteria</taxon>
        <taxon>Bacillati</taxon>
        <taxon>Actinomycetota</taxon>
        <taxon>Actinomycetes</taxon>
        <taxon>Kitasatosporales</taxon>
        <taxon>Streptomycetaceae</taxon>
        <taxon>Kitasatospora</taxon>
    </lineage>
</organism>
<dbReference type="AlphaFoldDB" id="A0AAU8K6Y3"/>
<accession>A0AAU8K6Y3</accession>
<gene>
    <name evidence="3" type="ORF">ABWK59_35270</name>
</gene>
<reference evidence="3" key="1">
    <citation type="submission" date="2024-06" db="EMBL/GenBank/DDBJ databases">
        <title>The genome sequences of Kitasatospora sp. strain HUAS MG31.</title>
        <authorList>
            <person name="Mo P."/>
        </authorList>
    </citation>
    <scope>NUCLEOTIDE SEQUENCE</scope>
    <source>
        <strain evidence="3">HUAS MG31</strain>
    </source>
</reference>
<keyword evidence="2" id="KW-1133">Transmembrane helix</keyword>
<keyword evidence="2" id="KW-0472">Membrane</keyword>
<feature type="compositionally biased region" description="Basic and acidic residues" evidence="1">
    <location>
        <begin position="14"/>
        <end position="23"/>
    </location>
</feature>
<proteinExistence type="predicted"/>
<evidence type="ECO:0000256" key="2">
    <source>
        <dbReference type="SAM" id="Phobius"/>
    </source>
</evidence>
<dbReference type="InterPro" id="IPR021454">
    <property type="entry name" value="DUF3105"/>
</dbReference>
<dbReference type="EMBL" id="CP159872">
    <property type="protein sequence ID" value="XCM83810.1"/>
    <property type="molecule type" value="Genomic_DNA"/>
</dbReference>
<protein>
    <submittedName>
        <fullName evidence="3">DUF3105 domain-containing protein</fullName>
    </submittedName>
</protein>
<evidence type="ECO:0000256" key="1">
    <source>
        <dbReference type="SAM" id="MobiDB-lite"/>
    </source>
</evidence>
<dbReference type="KEGG" id="kcm:ABWK59_35270"/>
<feature type="transmembrane region" description="Helical" evidence="2">
    <location>
        <begin position="32"/>
        <end position="53"/>
    </location>
</feature>
<dbReference type="RefSeq" id="WP_354644748.1">
    <property type="nucleotide sequence ID" value="NZ_CP159872.1"/>
</dbReference>